<evidence type="ECO:0000256" key="2">
    <source>
        <dbReference type="ARBA" id="ARBA00007524"/>
    </source>
</evidence>
<dbReference type="PANTHER" id="PTHR10057:SF0">
    <property type="entry name" value="TRANSLOCATOR PROTEIN"/>
    <property type="match status" value="1"/>
</dbReference>
<dbReference type="RefSeq" id="WP_115668721.1">
    <property type="nucleotide sequence ID" value="NZ_UEYP01000001.1"/>
</dbReference>
<feature type="transmembrane region" description="Helical" evidence="6">
    <location>
        <begin position="44"/>
        <end position="66"/>
    </location>
</feature>
<keyword evidence="4 6" id="KW-1133">Transmembrane helix</keyword>
<evidence type="ECO:0000256" key="5">
    <source>
        <dbReference type="ARBA" id="ARBA00023136"/>
    </source>
</evidence>
<dbReference type="InterPro" id="IPR038330">
    <property type="entry name" value="TspO/MBR-related_sf"/>
</dbReference>
<dbReference type="GO" id="GO:0033013">
    <property type="term" value="P:tetrapyrrole metabolic process"/>
    <property type="evidence" value="ECO:0007669"/>
    <property type="project" value="UniProtKB-ARBA"/>
</dbReference>
<sequence>MRKTVTYVVFIAAVVGLGILSGLSNMPGEWYRSLEKPFFNPPAWIFAPVWTVLYVLIGIAGARVWLKAPASAAMQIWFAQIALNMMWSPAFFGLEAPGLALLVILGLLVTIIGFIWQAGPIDRVARLLFFPYLAWLGFATLLNASLFLMN</sequence>
<dbReference type="OrthoDB" id="9795496at2"/>
<feature type="transmembrane region" description="Helical" evidence="6">
    <location>
        <begin position="128"/>
        <end position="149"/>
    </location>
</feature>
<protein>
    <recommendedName>
        <fullName evidence="9">Tryptophan-rich sensory protein</fullName>
    </recommendedName>
</protein>
<dbReference type="Pfam" id="PF03073">
    <property type="entry name" value="TspO_MBR"/>
    <property type="match status" value="1"/>
</dbReference>
<dbReference type="GO" id="GO:0016020">
    <property type="term" value="C:membrane"/>
    <property type="evidence" value="ECO:0007669"/>
    <property type="project" value="UniProtKB-SubCell"/>
</dbReference>
<comment type="similarity">
    <text evidence="2">Belongs to the TspO/BZRP family.</text>
</comment>
<dbReference type="AlphaFoldDB" id="A0A376ADD0"/>
<feature type="transmembrane region" description="Helical" evidence="6">
    <location>
        <begin position="7"/>
        <end position="24"/>
    </location>
</feature>
<name>A0A376ADD0_9HYPH</name>
<dbReference type="InterPro" id="IPR004307">
    <property type="entry name" value="TspO_MBR"/>
</dbReference>
<evidence type="ECO:0000256" key="3">
    <source>
        <dbReference type="ARBA" id="ARBA00022692"/>
    </source>
</evidence>
<organism evidence="7 8">
    <name type="scientific">Ciceribacter selenitireducens ATCC BAA-1503</name>
    <dbReference type="NCBI Taxonomy" id="1336235"/>
    <lineage>
        <taxon>Bacteria</taxon>
        <taxon>Pseudomonadati</taxon>
        <taxon>Pseudomonadota</taxon>
        <taxon>Alphaproteobacteria</taxon>
        <taxon>Hyphomicrobiales</taxon>
        <taxon>Rhizobiaceae</taxon>
        <taxon>Ciceribacter</taxon>
    </lineage>
</organism>
<evidence type="ECO:0000256" key="4">
    <source>
        <dbReference type="ARBA" id="ARBA00022989"/>
    </source>
</evidence>
<evidence type="ECO:0008006" key="9">
    <source>
        <dbReference type="Google" id="ProtNLM"/>
    </source>
</evidence>
<evidence type="ECO:0000313" key="7">
    <source>
        <dbReference type="EMBL" id="SSC65670.1"/>
    </source>
</evidence>
<keyword evidence="3 6" id="KW-0812">Transmembrane</keyword>
<accession>A0A376ADD0</accession>
<proteinExistence type="inferred from homology"/>
<gene>
    <name evidence="7" type="ORF">RHIZ70_1378</name>
</gene>
<dbReference type="PIRSF" id="PIRSF005859">
    <property type="entry name" value="PBR"/>
    <property type="match status" value="1"/>
</dbReference>
<dbReference type="EMBL" id="UEYP01000001">
    <property type="protein sequence ID" value="SSC65670.1"/>
    <property type="molecule type" value="Genomic_DNA"/>
</dbReference>
<dbReference type="PANTHER" id="PTHR10057">
    <property type="entry name" value="PERIPHERAL-TYPE BENZODIAZEPINE RECEPTOR"/>
    <property type="match status" value="1"/>
</dbReference>
<reference evidence="8" key="1">
    <citation type="submission" date="2018-07" db="EMBL/GenBank/DDBJ databases">
        <authorList>
            <person name="Peiro R."/>
            <person name="Begona"/>
            <person name="Cbmso G."/>
            <person name="Lopez M."/>
            <person name="Gonzalez S."/>
        </authorList>
    </citation>
    <scope>NUCLEOTIDE SEQUENCE [LARGE SCALE GENOMIC DNA]</scope>
</reference>
<dbReference type="STRING" id="1336235.GCA_000518785_01530"/>
<dbReference type="Proteomes" id="UP000254764">
    <property type="component" value="Unassembled WGS sequence"/>
</dbReference>
<keyword evidence="8" id="KW-1185">Reference proteome</keyword>
<dbReference type="CDD" id="cd15904">
    <property type="entry name" value="TSPO_MBR"/>
    <property type="match status" value="1"/>
</dbReference>
<evidence type="ECO:0000256" key="6">
    <source>
        <dbReference type="SAM" id="Phobius"/>
    </source>
</evidence>
<dbReference type="FunFam" id="1.20.1260.100:FF:000001">
    <property type="entry name" value="translocator protein 2"/>
    <property type="match status" value="1"/>
</dbReference>
<dbReference type="Gene3D" id="1.20.1260.100">
    <property type="entry name" value="TspO/MBR protein"/>
    <property type="match status" value="1"/>
</dbReference>
<keyword evidence="5 6" id="KW-0472">Membrane</keyword>
<comment type="subcellular location">
    <subcellularLocation>
        <location evidence="1">Membrane</location>
        <topology evidence="1">Multi-pass membrane protein</topology>
    </subcellularLocation>
</comment>
<feature type="transmembrane region" description="Helical" evidence="6">
    <location>
        <begin position="98"/>
        <end position="116"/>
    </location>
</feature>
<evidence type="ECO:0000313" key="8">
    <source>
        <dbReference type="Proteomes" id="UP000254764"/>
    </source>
</evidence>
<evidence type="ECO:0000256" key="1">
    <source>
        <dbReference type="ARBA" id="ARBA00004141"/>
    </source>
</evidence>